<name>A0A4C1TPR3_EUMVA</name>
<gene>
    <name evidence="1" type="ORF">EVAR_12550_1</name>
</gene>
<dbReference type="EMBL" id="BGZK01000075">
    <property type="protein sequence ID" value="GBP15970.1"/>
    <property type="molecule type" value="Genomic_DNA"/>
</dbReference>
<dbReference type="Proteomes" id="UP000299102">
    <property type="component" value="Unassembled WGS sequence"/>
</dbReference>
<comment type="caution">
    <text evidence="1">The sequence shown here is derived from an EMBL/GenBank/DDBJ whole genome shotgun (WGS) entry which is preliminary data.</text>
</comment>
<organism evidence="1 2">
    <name type="scientific">Eumeta variegata</name>
    <name type="common">Bagworm moth</name>
    <name type="synonym">Eumeta japonica</name>
    <dbReference type="NCBI Taxonomy" id="151549"/>
    <lineage>
        <taxon>Eukaryota</taxon>
        <taxon>Metazoa</taxon>
        <taxon>Ecdysozoa</taxon>
        <taxon>Arthropoda</taxon>
        <taxon>Hexapoda</taxon>
        <taxon>Insecta</taxon>
        <taxon>Pterygota</taxon>
        <taxon>Neoptera</taxon>
        <taxon>Endopterygota</taxon>
        <taxon>Lepidoptera</taxon>
        <taxon>Glossata</taxon>
        <taxon>Ditrysia</taxon>
        <taxon>Tineoidea</taxon>
        <taxon>Psychidae</taxon>
        <taxon>Oiketicinae</taxon>
        <taxon>Eumeta</taxon>
    </lineage>
</organism>
<dbReference type="PANTHER" id="PTHR47027">
    <property type="entry name" value="REVERSE TRANSCRIPTASE DOMAIN-CONTAINING PROTEIN"/>
    <property type="match status" value="1"/>
</dbReference>
<dbReference type="AlphaFoldDB" id="A0A4C1TPR3"/>
<protein>
    <submittedName>
        <fullName evidence="1">Uncharacterized protein</fullName>
    </submittedName>
</protein>
<reference evidence="1 2" key="1">
    <citation type="journal article" date="2019" name="Commun. Biol.">
        <title>The bagworm genome reveals a unique fibroin gene that provides high tensile strength.</title>
        <authorList>
            <person name="Kono N."/>
            <person name="Nakamura H."/>
            <person name="Ohtoshi R."/>
            <person name="Tomita M."/>
            <person name="Numata K."/>
            <person name="Arakawa K."/>
        </authorList>
    </citation>
    <scope>NUCLEOTIDE SEQUENCE [LARGE SCALE GENOMIC DNA]</scope>
</reference>
<evidence type="ECO:0000313" key="1">
    <source>
        <dbReference type="EMBL" id="GBP15970.1"/>
    </source>
</evidence>
<proteinExistence type="predicted"/>
<keyword evidence="2" id="KW-1185">Reference proteome</keyword>
<accession>A0A4C1TPR3</accession>
<evidence type="ECO:0000313" key="2">
    <source>
        <dbReference type="Proteomes" id="UP000299102"/>
    </source>
</evidence>
<dbReference type="PANTHER" id="PTHR47027:SF20">
    <property type="entry name" value="REVERSE TRANSCRIPTASE-LIKE PROTEIN WITH RNA-DIRECTED DNA POLYMERASE DOMAIN"/>
    <property type="match status" value="1"/>
</dbReference>
<dbReference type="OrthoDB" id="425681at2759"/>
<sequence>MRTWSPRAAVCPSHYSFQGWQYPSTLYFSPKTSISIGPTILPPPYPSYFLQNSQNLIPIVSGRDKFLYRGIGSSRFDGGDEVHHPLRLVPRRGEMRTGQVRFSTLNMYGVRRYLSTTTMDEIMKAIKRMKVGKAAGYDRVSSDMLRGLGDIVASLLYQLFNKYWKSHRKRPMKVNVGKTKVMVFERNESTIEYDTHIKSEKVEQVKEFAYLGSLFTNDGKQDRDIESRVNTRNKANGALLAIMNSKYVSRQVHLAIHNGVLIPTLMYDSESWVWQKSDESNEKQPVRPMRYHILTEYGREGTASTVTFRPVNKSAGGPLPTPTETLFLRKRPAKRLYLCGVARLQVFKGHGDQILSGGLHARLPL</sequence>